<proteinExistence type="predicted"/>
<keyword evidence="3" id="KW-1185">Reference proteome</keyword>
<dbReference type="KEGG" id="nfa:NFA_5890"/>
<accession>Q5Z2A7</accession>
<name>Q5Z2A7_NOCFA</name>
<dbReference type="AlphaFoldDB" id="Q5Z2A7"/>
<sequence length="56" mass="5909">MVSARASAERIPGSHPAPEPPVLSDRDPCRHPPHRYGSGAVPFPDQVRPTGATPGQ</sequence>
<organism evidence="2 3">
    <name type="scientific">Nocardia farcinica (strain IFM 10152)</name>
    <dbReference type="NCBI Taxonomy" id="247156"/>
    <lineage>
        <taxon>Bacteria</taxon>
        <taxon>Bacillati</taxon>
        <taxon>Actinomycetota</taxon>
        <taxon>Actinomycetes</taxon>
        <taxon>Mycobacteriales</taxon>
        <taxon>Nocardiaceae</taxon>
        <taxon>Nocardia</taxon>
    </lineage>
</organism>
<dbReference type="HOGENOM" id="CLU_3009740_0_0_11"/>
<dbReference type="Proteomes" id="UP000006820">
    <property type="component" value="Chromosome"/>
</dbReference>
<gene>
    <name evidence="2" type="ordered locus">NFA_5890</name>
</gene>
<evidence type="ECO:0000256" key="1">
    <source>
        <dbReference type="SAM" id="MobiDB-lite"/>
    </source>
</evidence>
<feature type="region of interest" description="Disordered" evidence="1">
    <location>
        <begin position="1"/>
        <end position="56"/>
    </location>
</feature>
<protein>
    <submittedName>
        <fullName evidence="2">Uncharacterized protein</fullName>
    </submittedName>
</protein>
<evidence type="ECO:0000313" key="3">
    <source>
        <dbReference type="Proteomes" id="UP000006820"/>
    </source>
</evidence>
<dbReference type="EMBL" id="AP006618">
    <property type="protein sequence ID" value="BAD55434.1"/>
    <property type="molecule type" value="Genomic_DNA"/>
</dbReference>
<evidence type="ECO:0000313" key="2">
    <source>
        <dbReference type="EMBL" id="BAD55434.1"/>
    </source>
</evidence>
<reference evidence="2 3" key="1">
    <citation type="journal article" date="2004" name="Proc. Natl. Acad. Sci. U.S.A.">
        <title>The complete genomic sequence of Nocardia farcinica IFM 10152.</title>
        <authorList>
            <person name="Ishikawa J."/>
            <person name="Yamashita A."/>
            <person name="Mikami Y."/>
            <person name="Hoshino Y."/>
            <person name="Kurita H."/>
            <person name="Hotta K."/>
            <person name="Shiba T."/>
            <person name="Hattori M."/>
        </authorList>
    </citation>
    <scope>NUCLEOTIDE SEQUENCE [LARGE SCALE GENOMIC DNA]</scope>
    <source>
        <strain evidence="2 3">IFM 10152</strain>
    </source>
</reference>
<dbReference type="STRING" id="247156.NFA_5890"/>